<accession>A0A419F357</accession>
<keyword evidence="1 2" id="KW-0597">Phosphoprotein</keyword>
<proteinExistence type="predicted"/>
<dbReference type="PANTHER" id="PTHR44591">
    <property type="entry name" value="STRESS RESPONSE REGULATOR PROTEIN 1"/>
    <property type="match status" value="1"/>
</dbReference>
<reference evidence="4 5" key="1">
    <citation type="journal article" date="2017" name="ISME J.">
        <title>Energy and carbon metabolisms in a deep terrestrial subsurface fluid microbial community.</title>
        <authorList>
            <person name="Momper L."/>
            <person name="Jungbluth S.P."/>
            <person name="Lee M.D."/>
            <person name="Amend J.P."/>
        </authorList>
    </citation>
    <scope>NUCLEOTIDE SEQUENCE [LARGE SCALE GENOMIC DNA]</scope>
    <source>
        <strain evidence="4">SURF_17</strain>
    </source>
</reference>
<feature type="modified residue" description="4-aspartylphosphate" evidence="2">
    <location>
        <position position="56"/>
    </location>
</feature>
<dbReference type="SMART" id="SM00448">
    <property type="entry name" value="REC"/>
    <property type="match status" value="1"/>
</dbReference>
<dbReference type="InterPro" id="IPR011006">
    <property type="entry name" value="CheY-like_superfamily"/>
</dbReference>
<evidence type="ECO:0000313" key="4">
    <source>
        <dbReference type="EMBL" id="RJP72816.1"/>
    </source>
</evidence>
<dbReference type="PROSITE" id="PS50110">
    <property type="entry name" value="RESPONSE_REGULATORY"/>
    <property type="match status" value="1"/>
</dbReference>
<evidence type="ECO:0000259" key="3">
    <source>
        <dbReference type="PROSITE" id="PS50110"/>
    </source>
</evidence>
<organism evidence="4 5">
    <name type="scientific">Candidatus Abyssobacteria bacterium SURF_17</name>
    <dbReference type="NCBI Taxonomy" id="2093361"/>
    <lineage>
        <taxon>Bacteria</taxon>
        <taxon>Pseudomonadati</taxon>
        <taxon>Candidatus Hydrogenedentota</taxon>
        <taxon>Candidatus Abyssobacteria</taxon>
    </lineage>
</organism>
<gene>
    <name evidence="4" type="ORF">C4532_05355</name>
</gene>
<feature type="domain" description="Response regulatory" evidence="3">
    <location>
        <begin position="7"/>
        <end position="132"/>
    </location>
</feature>
<evidence type="ECO:0000313" key="5">
    <source>
        <dbReference type="Proteomes" id="UP000285961"/>
    </source>
</evidence>
<dbReference type="AlphaFoldDB" id="A0A419F357"/>
<evidence type="ECO:0000256" key="2">
    <source>
        <dbReference type="PROSITE-ProRule" id="PRU00169"/>
    </source>
</evidence>
<dbReference type="Proteomes" id="UP000285961">
    <property type="component" value="Unassembled WGS sequence"/>
</dbReference>
<dbReference type="InterPro" id="IPR050595">
    <property type="entry name" value="Bact_response_regulator"/>
</dbReference>
<comment type="caution">
    <text evidence="4">The sequence shown here is derived from an EMBL/GenBank/DDBJ whole genome shotgun (WGS) entry which is preliminary data.</text>
</comment>
<name>A0A419F357_9BACT</name>
<dbReference type="Gene3D" id="3.40.50.2300">
    <property type="match status" value="1"/>
</dbReference>
<dbReference type="InterPro" id="IPR001789">
    <property type="entry name" value="Sig_transdc_resp-reg_receiver"/>
</dbReference>
<dbReference type="Pfam" id="PF00072">
    <property type="entry name" value="Response_reg"/>
    <property type="match status" value="1"/>
</dbReference>
<dbReference type="SUPFAM" id="SSF52172">
    <property type="entry name" value="CheY-like"/>
    <property type="match status" value="1"/>
</dbReference>
<dbReference type="GO" id="GO:0000160">
    <property type="term" value="P:phosphorelay signal transduction system"/>
    <property type="evidence" value="ECO:0007669"/>
    <property type="project" value="InterPro"/>
</dbReference>
<dbReference type="EMBL" id="QZKI01000038">
    <property type="protein sequence ID" value="RJP72816.1"/>
    <property type="molecule type" value="Genomic_DNA"/>
</dbReference>
<protein>
    <submittedName>
        <fullName evidence="4">Response regulator</fullName>
    </submittedName>
</protein>
<sequence>MEDETKRILVVDDEPDERLYLATLFEDNGYLADMAKDGNEALEKARAQPPDLITLDITMPEKSGVRFFREARHDPALGTIPIVVVTGVTGLGGNPEEFYRFLATRKDTRPPEGFIAKPVDQQKLLETVEKLLA</sequence>
<dbReference type="PANTHER" id="PTHR44591:SF23">
    <property type="entry name" value="CHEY SUBFAMILY"/>
    <property type="match status" value="1"/>
</dbReference>
<evidence type="ECO:0000256" key="1">
    <source>
        <dbReference type="ARBA" id="ARBA00022553"/>
    </source>
</evidence>